<feature type="domain" description="Phospholipid/glycerol acyltransferase" evidence="5">
    <location>
        <begin position="107"/>
        <end position="216"/>
    </location>
</feature>
<dbReference type="SMART" id="SM00563">
    <property type="entry name" value="PlsC"/>
    <property type="match status" value="1"/>
</dbReference>
<dbReference type="InParanoid" id="A0A6P8YNN7"/>
<feature type="transmembrane region" description="Helical" evidence="4">
    <location>
        <begin position="143"/>
        <end position="161"/>
    </location>
</feature>
<name>A0A6P8YNN7_THRPL</name>
<keyword evidence="2" id="KW-0808">Transferase</keyword>
<evidence type="ECO:0000256" key="4">
    <source>
        <dbReference type="SAM" id="Phobius"/>
    </source>
</evidence>
<organism evidence="7">
    <name type="scientific">Thrips palmi</name>
    <name type="common">Melon thrips</name>
    <dbReference type="NCBI Taxonomy" id="161013"/>
    <lineage>
        <taxon>Eukaryota</taxon>
        <taxon>Metazoa</taxon>
        <taxon>Ecdysozoa</taxon>
        <taxon>Arthropoda</taxon>
        <taxon>Hexapoda</taxon>
        <taxon>Insecta</taxon>
        <taxon>Pterygota</taxon>
        <taxon>Neoptera</taxon>
        <taxon>Paraneoptera</taxon>
        <taxon>Thysanoptera</taxon>
        <taxon>Terebrantia</taxon>
        <taxon>Thripoidea</taxon>
        <taxon>Thripidae</taxon>
        <taxon>Thrips</taxon>
    </lineage>
</organism>
<dbReference type="AlphaFoldDB" id="A0A6P8YNN7"/>
<feature type="transmembrane region" description="Helical" evidence="4">
    <location>
        <begin position="359"/>
        <end position="377"/>
    </location>
</feature>
<dbReference type="KEGG" id="tpal:117643603"/>
<feature type="transmembrane region" description="Helical" evidence="4">
    <location>
        <begin position="71"/>
        <end position="88"/>
    </location>
</feature>
<dbReference type="Pfam" id="PF16076">
    <property type="entry name" value="Acyltransf_C"/>
    <property type="match status" value="1"/>
</dbReference>
<dbReference type="PANTHER" id="PTHR10983:SF73">
    <property type="entry name" value="1-ACYL-SN-GLYCEROL-3-PHOSPHATE ACYLTRANSFERASE EPSILON"/>
    <property type="match status" value="1"/>
</dbReference>
<feature type="transmembrane region" description="Helical" evidence="4">
    <location>
        <begin position="30"/>
        <end position="59"/>
    </location>
</feature>
<accession>A0A6P8YNN7</accession>
<proteinExistence type="inferred from homology"/>
<dbReference type="GO" id="GO:0005739">
    <property type="term" value="C:mitochondrion"/>
    <property type="evidence" value="ECO:0007669"/>
    <property type="project" value="TreeGrafter"/>
</dbReference>
<keyword evidence="6" id="KW-1185">Reference proteome</keyword>
<evidence type="ECO:0000259" key="5">
    <source>
        <dbReference type="SMART" id="SM00563"/>
    </source>
</evidence>
<keyword evidence="4" id="KW-1133">Transmembrane helix</keyword>
<feature type="transmembrane region" description="Helical" evidence="4">
    <location>
        <begin position="336"/>
        <end position="353"/>
    </location>
</feature>
<keyword evidence="4" id="KW-0472">Membrane</keyword>
<dbReference type="Pfam" id="PF01553">
    <property type="entry name" value="Acyltransferase"/>
    <property type="match status" value="1"/>
</dbReference>
<dbReference type="Proteomes" id="UP000515158">
    <property type="component" value="Unplaced"/>
</dbReference>
<dbReference type="GeneID" id="117643603"/>
<keyword evidence="3" id="KW-0012">Acyltransferase</keyword>
<sequence>MGPDSIMAFFTSKLANPTTLSKLRPQLSGVALAFIAVSLVALVPFLSFMWHMACVLAFFVAVDSMALKDKAFAYFIRIAVFFFVRAPGLKVHLYGDFEELQRRDENVLYMGNHQSSLDWLVACSLASWSRSLQRIRFMMKQELAWLPMIGYYTKVVGHIYIRRKGFKPDKLMESLADINNTKRPFWLAIYPEGTRYNPDDTKAIASSDESAVQQYPNMGLLKHQLTPKAKGTWLMIKNMRSKLKAVYSATLVYEQAEPKGQRRRAPTATEVLAGGCTDSHLYVKRIPIEEVPDDETAFATWLFAQCQDRDRMMADYYNSRSFSSWGPRMTYGGDSLFMDLVILALFTLGMLVSPFVRTIYLVQAVLGTLWGYGVLTFKPTF</sequence>
<protein>
    <submittedName>
        <fullName evidence="7">1-acyl-sn-glycerol-3-phosphate acyltransferase epsilon-like</fullName>
    </submittedName>
</protein>
<comment type="similarity">
    <text evidence="1">Belongs to the 1-acyl-sn-glycerol-3-phosphate acyltransferase family.</text>
</comment>
<dbReference type="GO" id="GO:0036149">
    <property type="term" value="P:phosphatidylinositol acyl-chain remodeling"/>
    <property type="evidence" value="ECO:0007669"/>
    <property type="project" value="TreeGrafter"/>
</dbReference>
<dbReference type="RefSeq" id="XP_034238471.1">
    <property type="nucleotide sequence ID" value="XM_034382580.1"/>
</dbReference>
<evidence type="ECO:0000313" key="6">
    <source>
        <dbReference type="Proteomes" id="UP000515158"/>
    </source>
</evidence>
<dbReference type="InterPro" id="IPR002123">
    <property type="entry name" value="Plipid/glycerol_acylTrfase"/>
</dbReference>
<gene>
    <name evidence="7" type="primary">LOC117643603</name>
</gene>
<evidence type="ECO:0000256" key="2">
    <source>
        <dbReference type="ARBA" id="ARBA00022679"/>
    </source>
</evidence>
<evidence type="ECO:0000256" key="1">
    <source>
        <dbReference type="ARBA" id="ARBA00008655"/>
    </source>
</evidence>
<dbReference type="CDD" id="cd07990">
    <property type="entry name" value="LPLAT_LCLAT1-like"/>
    <property type="match status" value="1"/>
</dbReference>
<dbReference type="PANTHER" id="PTHR10983">
    <property type="entry name" value="1-ACYLGLYCEROL-3-PHOSPHATE ACYLTRANSFERASE-RELATED"/>
    <property type="match status" value="1"/>
</dbReference>
<dbReference type="OrthoDB" id="189226at2759"/>
<dbReference type="GO" id="GO:0005783">
    <property type="term" value="C:endoplasmic reticulum"/>
    <property type="evidence" value="ECO:0007669"/>
    <property type="project" value="TreeGrafter"/>
</dbReference>
<evidence type="ECO:0000313" key="7">
    <source>
        <dbReference type="RefSeq" id="XP_034238471.1"/>
    </source>
</evidence>
<dbReference type="InterPro" id="IPR032098">
    <property type="entry name" value="Acyltransf_C"/>
</dbReference>
<evidence type="ECO:0000256" key="3">
    <source>
        <dbReference type="ARBA" id="ARBA00023315"/>
    </source>
</evidence>
<reference evidence="7" key="1">
    <citation type="submission" date="2025-08" db="UniProtKB">
        <authorList>
            <consortium name="RefSeq"/>
        </authorList>
    </citation>
    <scope>IDENTIFICATION</scope>
    <source>
        <tissue evidence="7">Total insect</tissue>
    </source>
</reference>
<dbReference type="SUPFAM" id="SSF69593">
    <property type="entry name" value="Glycerol-3-phosphate (1)-acyltransferase"/>
    <property type="match status" value="1"/>
</dbReference>
<dbReference type="GO" id="GO:0016746">
    <property type="term" value="F:acyltransferase activity"/>
    <property type="evidence" value="ECO:0007669"/>
    <property type="project" value="UniProtKB-KW"/>
</dbReference>
<keyword evidence="4" id="KW-0812">Transmembrane</keyword>